<dbReference type="AlphaFoldDB" id="A0A0D8J1R7"/>
<accession>A0A0W7TPB6</accession>
<name>A0A0D8J1R7_9FIRM</name>
<dbReference type="Proteomes" id="UP000053433">
    <property type="component" value="Unassembled WGS sequence"/>
</dbReference>
<evidence type="ECO:0000313" key="7">
    <source>
        <dbReference type="Proteomes" id="UP000032483"/>
    </source>
</evidence>
<evidence type="ECO:0000256" key="1">
    <source>
        <dbReference type="ARBA" id="ARBA00006285"/>
    </source>
</evidence>
<dbReference type="PANTHER" id="PTHR21040:SF8">
    <property type="entry name" value="BCDNA.GH04120"/>
    <property type="match status" value="1"/>
</dbReference>
<keyword evidence="7" id="KW-1185">Reference proteome</keyword>
<dbReference type="Pfam" id="PF18088">
    <property type="entry name" value="Glyco_H_20C_C"/>
    <property type="match status" value="1"/>
</dbReference>
<evidence type="ECO:0000259" key="4">
    <source>
        <dbReference type="Pfam" id="PF18088"/>
    </source>
</evidence>
<feature type="domain" description="Glycoside hydrolase family 20 catalytic" evidence="3">
    <location>
        <begin position="144"/>
        <end position="279"/>
    </location>
</feature>
<dbReference type="InterPro" id="IPR038901">
    <property type="entry name" value="HEXDC-like"/>
</dbReference>
<accession>A0A0D8J1R7</accession>
<dbReference type="PANTHER" id="PTHR21040">
    <property type="entry name" value="BCDNA.GH04120"/>
    <property type="match status" value="1"/>
</dbReference>
<gene>
    <name evidence="6" type="ORF">ASJ35_12275</name>
    <name evidence="5" type="ORF">TQ39_04920</name>
</gene>
<dbReference type="Gene3D" id="1.20.120.670">
    <property type="entry name" value="N-acetyl-b-d-glucoasminidase"/>
    <property type="match status" value="1"/>
</dbReference>
<evidence type="ECO:0000256" key="2">
    <source>
        <dbReference type="ARBA" id="ARBA00022801"/>
    </source>
</evidence>
<evidence type="ECO:0000313" key="6">
    <source>
        <dbReference type="EMBL" id="KUE75675.1"/>
    </source>
</evidence>
<dbReference type="Gene3D" id="3.20.20.80">
    <property type="entry name" value="Glycosidases"/>
    <property type="match status" value="1"/>
</dbReference>
<dbReference type="GO" id="GO:0004563">
    <property type="term" value="F:beta-N-acetylhexosaminidase activity"/>
    <property type="evidence" value="ECO:0007669"/>
    <property type="project" value="UniProtKB-ARBA"/>
</dbReference>
<dbReference type="SUPFAM" id="SSF51445">
    <property type="entry name" value="(Trans)glycosidases"/>
    <property type="match status" value="1"/>
</dbReference>
<dbReference type="RefSeq" id="WP_050004759.1">
    <property type="nucleotide sequence ID" value="NZ_CAUBPW010000007.1"/>
</dbReference>
<sequence length="626" mass="70362">MAVRIYLEESARRFETGVRELEVLGGFKLAGDGVPVRWSEAGVPGISWDGSRAQLSGAGEAQFFRGLGLLRERLAGGAAPFEQTEAPVFRGLGASFDLSRNAVMTVDALKRMLCRMALMGYNEAYLYTEDTYALPEYPFFGYQRGRYGAEDLRALDGWAAALGIELIPCIQTLGHLERFLHWESSAPLRDTPDVLLAGDEETYRLIEAMLRRCRACYRTKKIHLGMDEAMNLGLGGYLKKNGYHESFDIMLRHVERVGALARKHGFEPMMWSDMYFRCASPNDDYYEDDIEIPQTVIDAAPADMTLVYWDYYHDDEAFYDRYIRLHQKFAAPLRFAGGMWTWLGPAVDYDVFFKKAEPALRACLGNGVTDVMITTWGDDGGETSPQAMLLGLQAWAEFCYTGGMDRGHICRRLAACTGADGRALARISAFNKTPLLDAESDLPNAAKFLLYQDPLLGLYDLDIEGLGFAQHYASLETEFAAYAQEGGQWTLLYRFYELLARVLKNKAELGLGLYRAYQKQDRARLAALAGQARQAAEDCGALRTCWRQLWMAECRPQGFEVLELRLAGVQARLEAAAARTEDWCAGSVQRLEELEEGRLLLLRTPGTSRLHGVYFWREIASASKCF</sequence>
<dbReference type="EMBL" id="JXXK01000004">
    <property type="protein sequence ID" value="KJF40847.1"/>
    <property type="molecule type" value="Genomic_DNA"/>
</dbReference>
<dbReference type="InterPro" id="IPR017853">
    <property type="entry name" value="GH"/>
</dbReference>
<dbReference type="CDD" id="cd06565">
    <property type="entry name" value="GH20_GcnA-like"/>
    <property type="match status" value="1"/>
</dbReference>
<evidence type="ECO:0000259" key="3">
    <source>
        <dbReference type="Pfam" id="PF00728"/>
    </source>
</evidence>
<feature type="domain" description="Glycoside Hydrolase 20C C-terminal" evidence="4">
    <location>
        <begin position="427"/>
        <end position="602"/>
    </location>
</feature>
<organism evidence="5 7">
    <name type="scientific">Ruthenibacterium lactatiformans</name>
    <dbReference type="NCBI Taxonomy" id="1550024"/>
    <lineage>
        <taxon>Bacteria</taxon>
        <taxon>Bacillati</taxon>
        <taxon>Bacillota</taxon>
        <taxon>Clostridia</taxon>
        <taxon>Eubacteriales</taxon>
        <taxon>Oscillospiraceae</taxon>
        <taxon>Ruthenibacterium</taxon>
    </lineage>
</organism>
<evidence type="ECO:0000313" key="8">
    <source>
        <dbReference type="Proteomes" id="UP000053433"/>
    </source>
</evidence>
<proteinExistence type="inferred from homology"/>
<dbReference type="PATRIC" id="fig|1550024.3.peg.1108"/>
<reference evidence="6 8" key="2">
    <citation type="submission" date="2015-10" db="EMBL/GenBank/DDBJ databases">
        <title>A novel member of the family Ruminococcaceae isolated from human faeces.</title>
        <authorList>
            <person name="Shkoporov A.N."/>
            <person name="Chaplin A.V."/>
            <person name="Motuzova O.V."/>
            <person name="Kafarskaia L.I."/>
            <person name="Efimov B.A."/>
        </authorList>
    </citation>
    <scope>NUCLEOTIDE SEQUENCE [LARGE SCALE GENOMIC DNA]</scope>
    <source>
        <strain evidence="6 8">668</strain>
    </source>
</reference>
<comment type="similarity">
    <text evidence="1">Belongs to the glycosyl hydrolase 20 family.</text>
</comment>
<keyword evidence="2" id="KW-0378">Hydrolase</keyword>
<dbReference type="EMBL" id="LMUA01000017">
    <property type="protein sequence ID" value="KUE75675.1"/>
    <property type="molecule type" value="Genomic_DNA"/>
</dbReference>
<evidence type="ECO:0000313" key="5">
    <source>
        <dbReference type="EMBL" id="KJF40847.1"/>
    </source>
</evidence>
<dbReference type="GeneID" id="42855969"/>
<dbReference type="GO" id="GO:0005975">
    <property type="term" value="P:carbohydrate metabolic process"/>
    <property type="evidence" value="ECO:0007669"/>
    <property type="project" value="InterPro"/>
</dbReference>
<comment type="caution">
    <text evidence="5">The sequence shown here is derived from an EMBL/GenBank/DDBJ whole genome shotgun (WGS) entry which is preliminary data.</text>
</comment>
<dbReference type="InterPro" id="IPR041063">
    <property type="entry name" value="Glyco_H_20C_C"/>
</dbReference>
<protein>
    <submittedName>
        <fullName evidence="5">Uncharacterized protein</fullName>
    </submittedName>
</protein>
<dbReference type="InterPro" id="IPR015883">
    <property type="entry name" value="Glyco_hydro_20_cat"/>
</dbReference>
<dbReference type="Pfam" id="PF00728">
    <property type="entry name" value="Glyco_hydro_20"/>
    <property type="match status" value="1"/>
</dbReference>
<dbReference type="Proteomes" id="UP000032483">
    <property type="component" value="Unassembled WGS sequence"/>
</dbReference>
<reference evidence="5" key="1">
    <citation type="submission" date="2015-02" db="EMBL/GenBank/DDBJ databases">
        <title>A novel member of the family Ruminococcaceae isolated from human feces.</title>
        <authorList>
            <person name="Shkoporov A.N."/>
            <person name="Chaplin A.V."/>
            <person name="Motuzova O.V."/>
            <person name="Kafarskaia L.I."/>
            <person name="Khokhlova E.V."/>
            <person name="Efimov B.A."/>
        </authorList>
    </citation>
    <scope>NUCLEOTIDE SEQUENCE [LARGE SCALE GENOMIC DNA]</scope>
    <source>
        <strain evidence="5">585-1</strain>
    </source>
</reference>